<dbReference type="SMART" id="SM00651">
    <property type="entry name" value="Sm"/>
    <property type="match status" value="1"/>
</dbReference>
<comment type="function">
    <text evidence="9">Plays a role in U6 snRNP assembly and function. Binds to the 3' end of U6 snRNA.</text>
</comment>
<sequence>MSGAPPAPSPAPISALLPLELIDKCVGSKIWILMKGDKEVVGVLRGFDDHLNMVMDNVTEFEPDGALWKQQKWDQILLNGMNICMLIPGGEGPEQTPVTPAPVA</sequence>
<evidence type="ECO:0000256" key="7">
    <source>
        <dbReference type="ARBA" id="ARBA00023242"/>
    </source>
</evidence>
<evidence type="ECO:0000313" key="11">
    <source>
        <dbReference type="EMBL" id="KAJ4459754.1"/>
    </source>
</evidence>
<evidence type="ECO:0000256" key="6">
    <source>
        <dbReference type="ARBA" id="ARBA00023187"/>
    </source>
</evidence>
<dbReference type="InterPro" id="IPR033871">
    <property type="entry name" value="LSm5"/>
</dbReference>
<keyword evidence="12" id="KW-1185">Reference proteome</keyword>
<dbReference type="InterPro" id="IPR001163">
    <property type="entry name" value="Sm_dom_euk/arc"/>
</dbReference>
<comment type="subunit">
    <text evidence="9">LSm subunits form a heteromer with a doughnut shape.</text>
</comment>
<accession>A0ABQ8UQX7</accession>
<evidence type="ECO:0000256" key="4">
    <source>
        <dbReference type="ARBA" id="ARBA00022728"/>
    </source>
</evidence>
<evidence type="ECO:0000256" key="1">
    <source>
        <dbReference type="ARBA" id="ARBA00004123"/>
    </source>
</evidence>
<dbReference type="Proteomes" id="UP001141327">
    <property type="component" value="Unassembled WGS sequence"/>
</dbReference>
<evidence type="ECO:0000313" key="12">
    <source>
        <dbReference type="Proteomes" id="UP001141327"/>
    </source>
</evidence>
<feature type="domain" description="Sm" evidence="10">
    <location>
        <begin position="17"/>
        <end position="92"/>
    </location>
</feature>
<evidence type="ECO:0000259" key="10">
    <source>
        <dbReference type="PROSITE" id="PS52002"/>
    </source>
</evidence>
<protein>
    <recommendedName>
        <fullName evidence="9">U6 snRNA-associated Sm-like protein LSm5</fullName>
    </recommendedName>
</protein>
<dbReference type="PROSITE" id="PS52002">
    <property type="entry name" value="SM"/>
    <property type="match status" value="1"/>
</dbReference>
<keyword evidence="4 9" id="KW-0747">Spliceosome</keyword>
<keyword evidence="8 9" id="KW-0687">Ribonucleoprotein</keyword>
<dbReference type="PANTHER" id="PTHR20971">
    <property type="entry name" value="U6 SNRNA-ASSOCIATED PROTEIN"/>
    <property type="match status" value="1"/>
</dbReference>
<evidence type="ECO:0000256" key="3">
    <source>
        <dbReference type="ARBA" id="ARBA00022664"/>
    </source>
</evidence>
<evidence type="ECO:0000256" key="5">
    <source>
        <dbReference type="ARBA" id="ARBA00022884"/>
    </source>
</evidence>
<comment type="subcellular location">
    <subcellularLocation>
        <location evidence="1 9">Nucleus</location>
    </subcellularLocation>
</comment>
<dbReference type="CDD" id="cd01732">
    <property type="entry name" value="LSm5"/>
    <property type="match status" value="1"/>
</dbReference>
<keyword evidence="3 9" id="KW-0507">mRNA processing</keyword>
<dbReference type="PANTHER" id="PTHR20971:SF0">
    <property type="entry name" value="U6 SNRNA-ASSOCIATED SM-LIKE PROTEIN LSM5"/>
    <property type="match status" value="1"/>
</dbReference>
<keyword evidence="7 9" id="KW-0539">Nucleus</keyword>
<evidence type="ECO:0000256" key="2">
    <source>
        <dbReference type="ARBA" id="ARBA00006850"/>
    </source>
</evidence>
<dbReference type="GO" id="GO:1990904">
    <property type="term" value="C:ribonucleoprotein complex"/>
    <property type="evidence" value="ECO:0007669"/>
    <property type="project" value="UniProtKB-KW"/>
</dbReference>
<name>A0ABQ8UQX7_9EUKA</name>
<keyword evidence="5 9" id="KW-0694">RNA-binding</keyword>
<proteinExistence type="inferred from homology"/>
<comment type="caution">
    <text evidence="11">The sequence shown here is derived from an EMBL/GenBank/DDBJ whole genome shotgun (WGS) entry which is preliminary data.</text>
</comment>
<keyword evidence="6 9" id="KW-0508">mRNA splicing</keyword>
<dbReference type="InterPro" id="IPR010920">
    <property type="entry name" value="LSM_dom_sf"/>
</dbReference>
<gene>
    <name evidence="9" type="primary">LSM5</name>
    <name evidence="11" type="ORF">PAPYR_4147</name>
</gene>
<comment type="similarity">
    <text evidence="2 9">Belongs to the snRNP Sm proteins family.</text>
</comment>
<dbReference type="SUPFAM" id="SSF50182">
    <property type="entry name" value="Sm-like ribonucleoproteins"/>
    <property type="match status" value="1"/>
</dbReference>
<dbReference type="InterPro" id="IPR047575">
    <property type="entry name" value="Sm"/>
</dbReference>
<organism evidence="11 12">
    <name type="scientific">Paratrimastix pyriformis</name>
    <dbReference type="NCBI Taxonomy" id="342808"/>
    <lineage>
        <taxon>Eukaryota</taxon>
        <taxon>Metamonada</taxon>
        <taxon>Preaxostyla</taxon>
        <taxon>Paratrimastigidae</taxon>
        <taxon>Paratrimastix</taxon>
    </lineage>
</organism>
<reference evidence="11" key="1">
    <citation type="journal article" date="2022" name="bioRxiv">
        <title>Genomics of Preaxostyla Flagellates Illuminates Evolutionary Transitions and the Path Towards Mitochondrial Loss.</title>
        <authorList>
            <person name="Novak L.V.F."/>
            <person name="Treitli S.C."/>
            <person name="Pyrih J."/>
            <person name="Halakuc P."/>
            <person name="Pipaliya S.V."/>
            <person name="Vacek V."/>
            <person name="Brzon O."/>
            <person name="Soukal P."/>
            <person name="Eme L."/>
            <person name="Dacks J.B."/>
            <person name="Karnkowska A."/>
            <person name="Elias M."/>
            <person name="Hampl V."/>
        </authorList>
    </citation>
    <scope>NUCLEOTIDE SEQUENCE</scope>
    <source>
        <strain evidence="11">RCP-MX</strain>
    </source>
</reference>
<evidence type="ECO:0000256" key="8">
    <source>
        <dbReference type="ARBA" id="ARBA00023274"/>
    </source>
</evidence>
<dbReference type="Gene3D" id="2.30.30.100">
    <property type="match status" value="1"/>
</dbReference>
<dbReference type="EMBL" id="JAPMOS010000017">
    <property type="protein sequence ID" value="KAJ4459754.1"/>
    <property type="molecule type" value="Genomic_DNA"/>
</dbReference>
<dbReference type="Pfam" id="PF01423">
    <property type="entry name" value="LSM"/>
    <property type="match status" value="1"/>
</dbReference>
<evidence type="ECO:0000256" key="9">
    <source>
        <dbReference type="RuleBase" id="RU365055"/>
    </source>
</evidence>